<gene>
    <name evidence="2" type="ORF">CHH28_15970</name>
</gene>
<dbReference type="KEGG" id="bsan:CHH28_15970"/>
<reference evidence="2 3" key="1">
    <citation type="submission" date="2017-07" db="EMBL/GenBank/DDBJ databases">
        <title>Annotated genome sequence of Bacterioplanes sanyensis isolated from Red Sea.</title>
        <authorList>
            <person name="Rehman Z.U."/>
        </authorList>
    </citation>
    <scope>NUCLEOTIDE SEQUENCE [LARGE SCALE GENOMIC DNA]</scope>
    <source>
        <strain evidence="2 3">NV9</strain>
    </source>
</reference>
<dbReference type="Proteomes" id="UP000202440">
    <property type="component" value="Chromosome"/>
</dbReference>
<dbReference type="AlphaFoldDB" id="A0A222FMS5"/>
<evidence type="ECO:0000313" key="2">
    <source>
        <dbReference type="EMBL" id="ASP40080.1"/>
    </source>
</evidence>
<sequence>MRLFWWLCWLLPMTAVALDDPSQLAYPVLDAKQAVADGNIEFVGIQLQDELITPGLTPAQRNELEQQYPIRALNRRWKTFDNIEEDKTLLQNYRAYALKYNLTLLEQMRLHKRRQLQKYRY</sequence>
<accession>A0A222FMS5</accession>
<proteinExistence type="predicted"/>
<keyword evidence="1" id="KW-0732">Signal</keyword>
<dbReference type="EMBL" id="CP022530">
    <property type="protein sequence ID" value="ASP40080.1"/>
    <property type="molecule type" value="Genomic_DNA"/>
</dbReference>
<name>A0A222FMS5_9GAMM</name>
<protein>
    <submittedName>
        <fullName evidence="2">Uncharacterized protein</fullName>
    </submittedName>
</protein>
<evidence type="ECO:0000256" key="1">
    <source>
        <dbReference type="SAM" id="SignalP"/>
    </source>
</evidence>
<evidence type="ECO:0000313" key="3">
    <source>
        <dbReference type="Proteomes" id="UP000202440"/>
    </source>
</evidence>
<dbReference type="OrthoDB" id="6121322at2"/>
<organism evidence="2 3">
    <name type="scientific">Bacterioplanes sanyensis</name>
    <dbReference type="NCBI Taxonomy" id="1249553"/>
    <lineage>
        <taxon>Bacteria</taxon>
        <taxon>Pseudomonadati</taxon>
        <taxon>Pseudomonadota</taxon>
        <taxon>Gammaproteobacteria</taxon>
        <taxon>Oceanospirillales</taxon>
        <taxon>Oceanospirillaceae</taxon>
        <taxon>Bacterioplanes</taxon>
    </lineage>
</organism>
<keyword evidence="3" id="KW-1185">Reference proteome</keyword>
<dbReference type="RefSeq" id="WP_094061253.1">
    <property type="nucleotide sequence ID" value="NZ_CP022530.1"/>
</dbReference>
<feature type="chain" id="PRO_5012917209" evidence="1">
    <location>
        <begin position="18"/>
        <end position="121"/>
    </location>
</feature>
<feature type="signal peptide" evidence="1">
    <location>
        <begin position="1"/>
        <end position="17"/>
    </location>
</feature>